<keyword evidence="4" id="KW-0408">Iron</keyword>
<dbReference type="CDD" id="cd00207">
    <property type="entry name" value="fer2"/>
    <property type="match status" value="1"/>
</dbReference>
<evidence type="ECO:0000256" key="6">
    <source>
        <dbReference type="ARBA" id="ARBA00034078"/>
    </source>
</evidence>
<keyword evidence="10" id="KW-1185">Reference proteome</keyword>
<feature type="domain" description="2Fe-2S ferredoxin-type" evidence="8">
    <location>
        <begin position="2"/>
        <end position="105"/>
    </location>
</feature>
<dbReference type="InterPro" id="IPR001041">
    <property type="entry name" value="2Fe-2S_ferredoxin-type"/>
</dbReference>
<evidence type="ECO:0000256" key="5">
    <source>
        <dbReference type="ARBA" id="ARBA00023014"/>
    </source>
</evidence>
<dbReference type="InterPro" id="IPR012675">
    <property type="entry name" value="Beta-grasp_dom_sf"/>
</dbReference>
<evidence type="ECO:0000256" key="4">
    <source>
        <dbReference type="ARBA" id="ARBA00023004"/>
    </source>
</evidence>
<evidence type="ECO:0000313" key="10">
    <source>
        <dbReference type="Proteomes" id="UP001165363"/>
    </source>
</evidence>
<keyword evidence="5" id="KW-0411">Iron-sulfur</keyword>
<dbReference type="EMBL" id="JAMGBD010000002">
    <property type="protein sequence ID" value="MCL6684794.1"/>
    <property type="molecule type" value="Genomic_DNA"/>
</dbReference>
<comment type="caution">
    <text evidence="9">The sequence shown here is derived from an EMBL/GenBank/DDBJ whole genome shotgun (WGS) entry which is preliminary data.</text>
</comment>
<keyword evidence="2" id="KW-0001">2Fe-2S</keyword>
<dbReference type="PANTHER" id="PTHR23426:SF65">
    <property type="entry name" value="FERREDOXIN-2, MITOCHONDRIAL"/>
    <property type="match status" value="1"/>
</dbReference>
<dbReference type="InterPro" id="IPR036010">
    <property type="entry name" value="2Fe-2S_ferredoxin-like_sf"/>
</dbReference>
<evidence type="ECO:0000313" key="9">
    <source>
        <dbReference type="EMBL" id="MCL6684794.1"/>
    </source>
</evidence>
<comment type="cofactor">
    <cofactor evidence="6">
        <name>[2Fe-2S] cluster</name>
        <dbReference type="ChEBI" id="CHEBI:190135"/>
    </cofactor>
</comment>
<dbReference type="Gene3D" id="3.10.20.30">
    <property type="match status" value="1"/>
</dbReference>
<dbReference type="SUPFAM" id="SSF54292">
    <property type="entry name" value="2Fe-2S ferredoxin-like"/>
    <property type="match status" value="1"/>
</dbReference>
<keyword evidence="3" id="KW-0479">Metal-binding</keyword>
<dbReference type="Proteomes" id="UP001165363">
    <property type="component" value="Unassembled WGS sequence"/>
</dbReference>
<evidence type="ECO:0000256" key="7">
    <source>
        <dbReference type="SAM" id="MobiDB-lite"/>
    </source>
</evidence>
<accession>A0ABT0RR69</accession>
<proteinExistence type="inferred from homology"/>
<dbReference type="PANTHER" id="PTHR23426">
    <property type="entry name" value="FERREDOXIN/ADRENODOXIN"/>
    <property type="match status" value="1"/>
</dbReference>
<evidence type="ECO:0000256" key="2">
    <source>
        <dbReference type="ARBA" id="ARBA00022714"/>
    </source>
</evidence>
<organism evidence="9 10">
    <name type="scientific">Sphingomonas alba</name>
    <dbReference type="NCBI Taxonomy" id="2908208"/>
    <lineage>
        <taxon>Bacteria</taxon>
        <taxon>Pseudomonadati</taxon>
        <taxon>Pseudomonadota</taxon>
        <taxon>Alphaproteobacteria</taxon>
        <taxon>Sphingomonadales</taxon>
        <taxon>Sphingomonadaceae</taxon>
        <taxon>Sphingomonas</taxon>
    </lineage>
</organism>
<protein>
    <submittedName>
        <fullName evidence="9">2Fe-2S iron-sulfur cluster-binding protein</fullName>
    </submittedName>
</protein>
<dbReference type="PROSITE" id="PS51085">
    <property type="entry name" value="2FE2S_FER_2"/>
    <property type="match status" value="1"/>
</dbReference>
<feature type="region of interest" description="Disordered" evidence="7">
    <location>
        <begin position="1"/>
        <end position="20"/>
    </location>
</feature>
<dbReference type="Pfam" id="PF00111">
    <property type="entry name" value="Fer2"/>
    <property type="match status" value="1"/>
</dbReference>
<evidence type="ECO:0000256" key="1">
    <source>
        <dbReference type="ARBA" id="ARBA00010914"/>
    </source>
</evidence>
<dbReference type="InterPro" id="IPR001055">
    <property type="entry name" value="Adrenodoxin-like"/>
</dbReference>
<sequence>MPTIHVTRRDGRQEAVEATSGQSLKDALKGAGIDEILGLCGGFASCGTCHVHVAEDWLARLEPVRENEAELLGYSDWREANSRLACQIPFTEALDGIVVTVAPED</sequence>
<evidence type="ECO:0000259" key="8">
    <source>
        <dbReference type="PROSITE" id="PS51085"/>
    </source>
</evidence>
<name>A0ABT0RR69_9SPHN</name>
<reference evidence="9" key="1">
    <citation type="submission" date="2022-05" db="EMBL/GenBank/DDBJ databases">
        <authorList>
            <person name="Jo J.-H."/>
            <person name="Im W.-T."/>
        </authorList>
    </citation>
    <scope>NUCLEOTIDE SEQUENCE</scope>
    <source>
        <strain evidence="9">SE158</strain>
    </source>
</reference>
<dbReference type="RefSeq" id="WP_249849186.1">
    <property type="nucleotide sequence ID" value="NZ_JAMGBD010000002.1"/>
</dbReference>
<comment type="similarity">
    <text evidence="1">Belongs to the adrenodoxin/putidaredoxin family.</text>
</comment>
<gene>
    <name evidence="9" type="ORF">LZ536_12920</name>
</gene>
<evidence type="ECO:0000256" key="3">
    <source>
        <dbReference type="ARBA" id="ARBA00022723"/>
    </source>
</evidence>